<evidence type="ECO:0000313" key="3">
    <source>
        <dbReference type="EMBL" id="KZL65077.1"/>
    </source>
</evidence>
<feature type="compositionally biased region" description="Polar residues" evidence="1">
    <location>
        <begin position="751"/>
        <end position="763"/>
    </location>
</feature>
<evidence type="ECO:0000313" key="4">
    <source>
        <dbReference type="Proteomes" id="UP000076552"/>
    </source>
</evidence>
<dbReference type="AlphaFoldDB" id="A0A166MWT2"/>
<feature type="compositionally biased region" description="Basic and acidic residues" evidence="1">
    <location>
        <begin position="1062"/>
        <end position="1076"/>
    </location>
</feature>
<evidence type="ECO:0000259" key="2">
    <source>
        <dbReference type="Pfam" id="PF25422"/>
    </source>
</evidence>
<organism evidence="3 4">
    <name type="scientific">Colletotrichum tofieldiae</name>
    <dbReference type="NCBI Taxonomy" id="708197"/>
    <lineage>
        <taxon>Eukaryota</taxon>
        <taxon>Fungi</taxon>
        <taxon>Dikarya</taxon>
        <taxon>Ascomycota</taxon>
        <taxon>Pezizomycotina</taxon>
        <taxon>Sordariomycetes</taxon>
        <taxon>Hypocreomycetidae</taxon>
        <taxon>Glomerellales</taxon>
        <taxon>Glomerellaceae</taxon>
        <taxon>Colletotrichum</taxon>
        <taxon>Colletotrichum spaethianum species complex</taxon>
    </lineage>
</organism>
<feature type="non-terminal residue" evidence="3">
    <location>
        <position position="1"/>
    </location>
</feature>
<feature type="region of interest" description="Disordered" evidence="1">
    <location>
        <begin position="776"/>
        <end position="846"/>
    </location>
</feature>
<gene>
    <name evidence="3" type="ORF">CT0861_12572</name>
</gene>
<protein>
    <submittedName>
        <fullName evidence="3">F-box domain containing protein</fullName>
    </submittedName>
</protein>
<evidence type="ECO:0000256" key="1">
    <source>
        <dbReference type="SAM" id="MobiDB-lite"/>
    </source>
</evidence>
<keyword evidence="4" id="KW-1185">Reference proteome</keyword>
<name>A0A166MWT2_9PEZI</name>
<reference evidence="3 4" key="1">
    <citation type="submission" date="2015-06" db="EMBL/GenBank/DDBJ databases">
        <title>Survival trade-offs in plant roots during colonization by closely related pathogenic and mutualistic fungi.</title>
        <authorList>
            <person name="Hacquard S."/>
            <person name="Kracher B."/>
            <person name="Hiruma K."/>
            <person name="Weinman A."/>
            <person name="Muench P."/>
            <person name="Garrido Oter R."/>
            <person name="Ver Loren van Themaat E."/>
            <person name="Dallerey J.-F."/>
            <person name="Damm U."/>
            <person name="Henrissat B."/>
            <person name="Lespinet O."/>
            <person name="Thon M."/>
            <person name="Kemen E."/>
            <person name="McHardy A.C."/>
            <person name="Schulze-Lefert P."/>
            <person name="O'Connell R.J."/>
        </authorList>
    </citation>
    <scope>NUCLEOTIDE SEQUENCE [LARGE SCALE GENOMIC DNA]</scope>
    <source>
        <strain evidence="3 4">0861</strain>
    </source>
</reference>
<accession>A0A166MWT2</accession>
<feature type="domain" description="DUF7892" evidence="2">
    <location>
        <begin position="585"/>
        <end position="654"/>
    </location>
</feature>
<feature type="compositionally biased region" description="Low complexity" evidence="1">
    <location>
        <begin position="145"/>
        <end position="157"/>
    </location>
</feature>
<dbReference type="InterPro" id="IPR057214">
    <property type="entry name" value="DUF7892"/>
</dbReference>
<feature type="region of interest" description="Disordered" evidence="1">
    <location>
        <begin position="428"/>
        <end position="454"/>
    </location>
</feature>
<comment type="caution">
    <text evidence="3">The sequence shown here is derived from an EMBL/GenBank/DDBJ whole genome shotgun (WGS) entry which is preliminary data.</text>
</comment>
<feature type="compositionally biased region" description="Polar residues" evidence="1">
    <location>
        <begin position="114"/>
        <end position="144"/>
    </location>
</feature>
<dbReference type="Proteomes" id="UP000076552">
    <property type="component" value="Unassembled WGS sequence"/>
</dbReference>
<dbReference type="STRING" id="708197.A0A166MWT2"/>
<feature type="compositionally biased region" description="Polar residues" evidence="1">
    <location>
        <begin position="776"/>
        <end position="789"/>
    </location>
</feature>
<feature type="region of interest" description="Disordered" evidence="1">
    <location>
        <begin position="537"/>
        <end position="556"/>
    </location>
</feature>
<sequence length="1097" mass="122084">LLLSSTTPSSLIPLLAHVVVTSELQVVPPSAAAGIAFHEIPETTKLYSASSIESAKKELQAARGLGTAAVEEWLKGLEARGKELRSDASRWERWTVAGGLALMNQPLQLQPRNESSGLAQVPVPNSSISVRTSPRASTSIANQKSQQDSSLSTSSLSAGHQLGSPVNMDWSREHQGRPESNCIDTAALKALRRVEIERRAMQIDPPLPPNLLVHMSSFQTAIQMAAPLDDNAWSILMPKLLVERTNAERTENETLLKGPNASLETNNGSIKEVTDKDWDDIQGPVRTRMSKYADEIIHSSWGRGRKVNKENSPRFAAEVLLSVRARFYADVAQDAAAAIAAGQQPVADPPAGPFTQKLTLENMKWVFDMKIKHHTESYRKELFLCNGCDSNRFYGFEGVIQHYAAKHTKALSLGNVVVHWRAQWPEQPPFKPSARPAKHSQQNTSHVPQNHVAQGNPSYSAYNALYFSGNMPPAPPYHFFSGHAPPSSYPSQHADPYLPPPPHLMDSVIPPVPYTVSGYGTNDVSQTYLAVPTGFGPYPSPHGPPECPPDTTGPPYPGQPHHAAPIQGSHQPPYMAAERVPLSPSYHAQMEDLARSARDLWNALSSVRDLPGPLRVYVTIHHVVKRFRSRFSDAPSLRMFNDGLSNNKEMRPLVNHFEKRHLGFPKVDYRGQPGTDWTQDMVLLPEVSEMPDLRAILGNKGHKFNLINEAVPWGFNKPSKPSYRPPDAWPSIRDRELDVPRHSAEYGRHSQMPQPASRGNQLSDWPDLAFTQQLSNESRGQCIQRQSPSKDGVAAVPREPFFDSHQTRDPRSQYDPPSPDAHQSGAWNGPSRSNDQPYDDVYHERGYPKGTDLACHRMIPHGLDRPYSAEEGRRLAHEQSRAPGAALAELRSEQYDRYHPEEEHVFHAPGRAGSVRARPALERTRLIPQVRQLSLAGSATRFFHSASVLEPIPADPPEEPNNFNLTAALESHLAQDHDVQTKEHKNGPMIRDSGIEVRKDVAHKFRQPAHHAYQQGYMEVTDDSRQDQPSQQARDPYIIHRPGDSYEAAYTQSPAAGQVSGRAEDRREVAHPYADELRTPPVQYEEAYEIVHVRDAE</sequence>
<feature type="non-terminal residue" evidence="3">
    <location>
        <position position="1097"/>
    </location>
</feature>
<feature type="region of interest" description="Disordered" evidence="1">
    <location>
        <begin position="1053"/>
        <end position="1076"/>
    </location>
</feature>
<feature type="region of interest" description="Disordered" evidence="1">
    <location>
        <begin position="744"/>
        <end position="763"/>
    </location>
</feature>
<feature type="compositionally biased region" description="Polar residues" evidence="1">
    <location>
        <begin position="439"/>
        <end position="454"/>
    </location>
</feature>
<feature type="compositionally biased region" description="Basic and acidic residues" evidence="1">
    <location>
        <begin position="800"/>
        <end position="812"/>
    </location>
</feature>
<dbReference type="Pfam" id="PF25422">
    <property type="entry name" value="DUF7892"/>
    <property type="match status" value="1"/>
</dbReference>
<proteinExistence type="predicted"/>
<feature type="region of interest" description="Disordered" evidence="1">
    <location>
        <begin position="114"/>
        <end position="178"/>
    </location>
</feature>
<feature type="compositionally biased region" description="Pro residues" evidence="1">
    <location>
        <begin position="538"/>
        <end position="556"/>
    </location>
</feature>
<dbReference type="EMBL" id="LFIV01000241">
    <property type="protein sequence ID" value="KZL65077.1"/>
    <property type="molecule type" value="Genomic_DNA"/>
</dbReference>